<dbReference type="EMBL" id="DAAMWY010000038">
    <property type="protein sequence ID" value="HAC8554176.1"/>
    <property type="molecule type" value="Genomic_DNA"/>
</dbReference>
<evidence type="ECO:0000313" key="25">
    <source>
        <dbReference type="EMBL" id="HAC8574435.1"/>
    </source>
</evidence>
<dbReference type="EMBL" id="DAAMWY010000133">
    <property type="protein sequence ID" value="HAC8554699.1"/>
    <property type="molecule type" value="Genomic_DNA"/>
</dbReference>
<dbReference type="EMBL" id="DAAMVU010000042">
    <property type="protein sequence ID" value="HAC8407829.1"/>
    <property type="molecule type" value="Genomic_DNA"/>
</dbReference>
<dbReference type="EMBL" id="DAAMVU010000138">
    <property type="protein sequence ID" value="HAC8408409.1"/>
    <property type="molecule type" value="Genomic_DNA"/>
</dbReference>
<keyword evidence="1" id="KW-1133">Transmembrane helix</keyword>
<name>A0A705L900_SALER</name>
<dbReference type="EMBL" id="DAAMWD010000036">
    <property type="protein sequence ID" value="HAC8418017.1"/>
    <property type="molecule type" value="Genomic_DNA"/>
</dbReference>
<dbReference type="EMBL" id="DAAMVF010000041">
    <property type="protein sequence ID" value="HAC8330743.1"/>
    <property type="molecule type" value="Genomic_DNA"/>
</dbReference>
<evidence type="ECO:0000313" key="21">
    <source>
        <dbReference type="EMBL" id="HAC8534325.1"/>
    </source>
</evidence>
<evidence type="ECO:0000313" key="6">
    <source>
        <dbReference type="EMBL" id="HAC8366336.1"/>
    </source>
</evidence>
<evidence type="ECO:0000313" key="7">
    <source>
        <dbReference type="EMBL" id="HAC8366820.1"/>
    </source>
</evidence>
<reference evidence="29" key="2">
    <citation type="submission" date="2019-01" db="EMBL/GenBank/DDBJ databases">
        <authorList>
            <consortium name="NCBI Pathogen Detection Project"/>
        </authorList>
    </citation>
    <scope>NUCLEOTIDE SEQUENCE</scope>
    <source>
        <strain evidence="19">S05154-15</strain>
        <strain evidence="2">S05155-15</strain>
        <strain evidence="4">S05158-15</strain>
        <strain evidence="12">S05204-15</strain>
        <strain evidence="23">S05206-15</strain>
        <strain evidence="14">S05208-15</strain>
        <strain evidence="6">S05209-15</strain>
        <strain evidence="25">S05215-15</strain>
        <strain evidence="10">S05229-15</strain>
        <strain evidence="21">S05232-15</strain>
        <strain evidence="29">S05248-15</strain>
        <strain evidence="8">S05340-15</strain>
        <strain evidence="18">S05344-15</strain>
        <strain evidence="27">S05355-15</strain>
        <strain evidence="31">S05624-15</strain>
        <strain evidence="16">S05825-15</strain>
    </source>
</reference>
<dbReference type="EMBL" id="DAAMXO010000159">
    <property type="protein sequence ID" value="HAC8634328.1"/>
    <property type="molecule type" value="Genomic_DNA"/>
</dbReference>
<dbReference type="EMBL" id="DAAMWD010000127">
    <property type="protein sequence ID" value="HAC8418569.1"/>
    <property type="molecule type" value="Genomic_DNA"/>
</dbReference>
<evidence type="ECO:0000313" key="11">
    <source>
        <dbReference type="EMBL" id="HAC8418569.1"/>
    </source>
</evidence>
<evidence type="ECO:0000313" key="31">
    <source>
        <dbReference type="EMBL" id="HAC8638866.1"/>
    </source>
</evidence>
<reference evidence="29" key="1">
    <citation type="journal article" date="2018" name="Genome Biol.">
        <title>SKESA: strategic k-mer extension for scrupulous assemblies.</title>
        <authorList>
            <person name="Souvorov A."/>
            <person name="Agarwala R."/>
            <person name="Lipman D.J."/>
        </authorList>
    </citation>
    <scope>NUCLEOTIDE SEQUENCE</scope>
    <source>
        <strain evidence="19">S05154-15</strain>
        <strain evidence="2">S05155-15</strain>
        <strain evidence="4">S05158-15</strain>
        <strain evidence="12">S05204-15</strain>
        <strain evidence="23">S05206-15</strain>
        <strain evidence="14">S05208-15</strain>
        <strain evidence="6">S05209-15</strain>
        <strain evidence="25">S05215-15</strain>
        <strain evidence="10">S05229-15</strain>
        <strain evidence="21">S05232-15</strain>
        <strain evidence="29">S05248-15</strain>
        <strain evidence="8">S05340-15</strain>
        <strain evidence="18">S05344-15</strain>
        <strain evidence="27">S05355-15</strain>
        <strain evidence="31">S05624-15</strain>
        <strain evidence="16">S05825-15</strain>
    </source>
</reference>
<keyword evidence="1" id="KW-0812">Transmembrane</keyword>
<feature type="transmembrane region" description="Helical" evidence="1">
    <location>
        <begin position="20"/>
        <end position="40"/>
    </location>
</feature>
<dbReference type="EMBL" id="DAAMXB010000039">
    <property type="protein sequence ID" value="HAC8574435.1"/>
    <property type="molecule type" value="Genomic_DNA"/>
</dbReference>
<accession>A0A705L900</accession>
<evidence type="ECO:0000313" key="4">
    <source>
        <dbReference type="EMBL" id="HAC8361210.1"/>
    </source>
</evidence>
<evidence type="ECO:0000313" key="10">
    <source>
        <dbReference type="EMBL" id="HAC8418017.1"/>
    </source>
</evidence>
<keyword evidence="1" id="KW-0472">Membrane</keyword>
<evidence type="ECO:0000313" key="27">
    <source>
        <dbReference type="EMBL" id="HAC8608963.1"/>
    </source>
</evidence>
<dbReference type="EMBL" id="DAAMXH010000121">
    <property type="protein sequence ID" value="HAC8609437.1"/>
    <property type="molecule type" value="Genomic_DNA"/>
</dbReference>
<evidence type="ECO:0000313" key="9">
    <source>
        <dbReference type="EMBL" id="HAC8408409.1"/>
    </source>
</evidence>
<dbReference type="EMBL" id="DAAMXB010000131">
    <property type="protein sequence ID" value="HAC8575036.1"/>
    <property type="molecule type" value="Genomic_DNA"/>
</dbReference>
<feature type="non-terminal residue" evidence="29">
    <location>
        <position position="85"/>
    </location>
</feature>
<evidence type="ECO:0000313" key="5">
    <source>
        <dbReference type="EMBL" id="HAC8361709.1"/>
    </source>
</evidence>
<evidence type="ECO:0000313" key="29">
    <source>
        <dbReference type="EMBL" id="HAC8633737.1"/>
    </source>
</evidence>
<evidence type="ECO:0000313" key="30">
    <source>
        <dbReference type="EMBL" id="HAC8634328.1"/>
    </source>
</evidence>
<dbReference type="EMBL" id="DAAMVM010000129">
    <property type="protein sequence ID" value="HAC8361709.1"/>
    <property type="molecule type" value="Genomic_DNA"/>
</dbReference>
<dbReference type="EMBL" id="DAAMWC010000130">
    <property type="protein sequence ID" value="HAC8454461.1"/>
    <property type="molecule type" value="Genomic_DNA"/>
</dbReference>
<evidence type="ECO:0000313" key="22">
    <source>
        <dbReference type="EMBL" id="HAC8534810.1"/>
    </source>
</evidence>
<proteinExistence type="predicted"/>
<evidence type="ECO:0000313" key="23">
    <source>
        <dbReference type="EMBL" id="HAC8554176.1"/>
    </source>
</evidence>
<dbReference type="AlphaFoldDB" id="A0A705L900"/>
<evidence type="ECO:0000313" key="17">
    <source>
        <dbReference type="EMBL" id="HAC8489700.1"/>
    </source>
</evidence>
<dbReference type="EMBL" id="DAAMWM010000065">
    <property type="protein sequence ID" value="HAC8504842.1"/>
    <property type="molecule type" value="Genomic_DNA"/>
</dbReference>
<dbReference type="EMBL" id="DAAMVZ010000040">
    <property type="protein sequence ID" value="HAC8423182.1"/>
    <property type="molecule type" value="Genomic_DNA"/>
</dbReference>
<comment type="caution">
    <text evidence="29">The sequence shown here is derived from an EMBL/GenBank/DDBJ whole genome shotgun (WGS) entry which is preliminary data.</text>
</comment>
<dbReference type="EMBL" id="DAAMWC010000036">
    <property type="protein sequence ID" value="HAC8453970.1"/>
    <property type="molecule type" value="Genomic_DNA"/>
</dbReference>
<organism evidence="29">
    <name type="scientific">Salmonella enterica</name>
    <name type="common">Salmonella choleraesuis</name>
    <dbReference type="NCBI Taxonomy" id="28901"/>
    <lineage>
        <taxon>Bacteria</taxon>
        <taxon>Pseudomonadati</taxon>
        <taxon>Pseudomonadota</taxon>
        <taxon>Gammaproteobacteria</taxon>
        <taxon>Enterobacterales</taxon>
        <taxon>Enterobacteriaceae</taxon>
        <taxon>Salmonella</taxon>
    </lineage>
</organism>
<dbReference type="EMBL" id="DAAMVL010000126">
    <property type="protein sequence ID" value="HAC8366820.1"/>
    <property type="molecule type" value="Genomic_DNA"/>
</dbReference>
<evidence type="ECO:0000313" key="12">
    <source>
        <dbReference type="EMBL" id="HAC8423182.1"/>
    </source>
</evidence>
<dbReference type="EMBL" id="DAAMXK010000037">
    <property type="protein sequence ID" value="HAC8638866.1"/>
    <property type="molecule type" value="Genomic_DNA"/>
</dbReference>
<dbReference type="EMBL" id="DAAMXO010000047">
    <property type="protein sequence ID" value="HAC8633737.1"/>
    <property type="molecule type" value="Genomic_DNA"/>
</dbReference>
<dbReference type="EMBL" id="DAAMXH010000042">
    <property type="protein sequence ID" value="HAC8608963.1"/>
    <property type="molecule type" value="Genomic_DNA"/>
</dbReference>
<evidence type="ECO:0000313" key="26">
    <source>
        <dbReference type="EMBL" id="HAC8575036.1"/>
    </source>
</evidence>
<dbReference type="EMBL" id="DAAMVZ010000126">
    <property type="protein sequence ID" value="HAC8423696.1"/>
    <property type="molecule type" value="Genomic_DNA"/>
</dbReference>
<sequence>MADWFIATEGVKVVKDSASLWPQIITAVLSAGTAFGGVWYGQWRITQREEEAATAKLVSERLFIATELVFLLERFAQRCAPAATA</sequence>
<evidence type="ECO:0000256" key="1">
    <source>
        <dbReference type="SAM" id="Phobius"/>
    </source>
</evidence>
<evidence type="ECO:0000313" key="24">
    <source>
        <dbReference type="EMBL" id="HAC8554699.1"/>
    </source>
</evidence>
<evidence type="ECO:0000313" key="2">
    <source>
        <dbReference type="EMBL" id="HAC8330743.1"/>
    </source>
</evidence>
<dbReference type="EMBL" id="DAAMVF010000115">
    <property type="protein sequence ID" value="HAC8331206.1"/>
    <property type="molecule type" value="Genomic_DNA"/>
</dbReference>
<dbReference type="EMBL" id="DAAMWN010000038">
    <property type="protein sequence ID" value="HAC8489179.1"/>
    <property type="molecule type" value="Genomic_DNA"/>
</dbReference>
<dbReference type="EMBL" id="DAAMVV010000039">
    <property type="protein sequence ID" value="HAC8534325.1"/>
    <property type="molecule type" value="Genomic_DNA"/>
</dbReference>
<protein>
    <submittedName>
        <fullName evidence="29">Uncharacterized protein</fullName>
    </submittedName>
</protein>
<dbReference type="EMBL" id="DAAMVW010000053">
    <property type="protein sequence ID" value="HAC8514719.1"/>
    <property type="molecule type" value="Genomic_DNA"/>
</dbReference>
<dbReference type="EMBL" id="DAAMVV010000113">
    <property type="protein sequence ID" value="HAC8534810.1"/>
    <property type="molecule type" value="Genomic_DNA"/>
</dbReference>
<evidence type="ECO:0000313" key="16">
    <source>
        <dbReference type="EMBL" id="HAC8489179.1"/>
    </source>
</evidence>
<evidence type="ECO:0000313" key="3">
    <source>
        <dbReference type="EMBL" id="HAC8331206.1"/>
    </source>
</evidence>
<evidence type="ECO:0000313" key="20">
    <source>
        <dbReference type="EMBL" id="HAC8514939.1"/>
    </source>
</evidence>
<dbReference type="EMBL" id="DAAMVW010000123">
    <property type="protein sequence ID" value="HAC8514939.1"/>
    <property type="molecule type" value="Genomic_DNA"/>
</dbReference>
<evidence type="ECO:0000313" key="15">
    <source>
        <dbReference type="EMBL" id="HAC8454461.1"/>
    </source>
</evidence>
<evidence type="ECO:0000313" key="19">
    <source>
        <dbReference type="EMBL" id="HAC8514719.1"/>
    </source>
</evidence>
<dbReference type="EMBL" id="DAAMVL010000038">
    <property type="protein sequence ID" value="HAC8366336.1"/>
    <property type="molecule type" value="Genomic_DNA"/>
</dbReference>
<evidence type="ECO:0000313" key="14">
    <source>
        <dbReference type="EMBL" id="HAC8453970.1"/>
    </source>
</evidence>
<dbReference type="EMBL" id="DAAMWN010000114">
    <property type="protein sequence ID" value="HAC8489700.1"/>
    <property type="molecule type" value="Genomic_DNA"/>
</dbReference>
<gene>
    <name evidence="12" type="ORF">G0H98_23740</name>
    <name evidence="13" type="ORF">G0H98_26565</name>
    <name evidence="4" type="ORF">G0H99_23860</name>
    <name evidence="5" type="ORF">G0H99_26580</name>
    <name evidence="19" type="ORF">G0I02_25145</name>
    <name evidence="20" type="ORF">G0I02_26390</name>
    <name evidence="2" type="ORF">G0I03_24005</name>
    <name evidence="3" type="ORF">G0I03_26535</name>
    <name evidence="14" type="ORF">G0I04_23960</name>
    <name evidence="15" type="ORF">G0I04_26640</name>
    <name evidence="6" type="ORF">G0I05_23880</name>
    <name evidence="7" type="ORF">G0I05_26515</name>
    <name evidence="23" type="ORF">G0I08_23735</name>
    <name evidence="24" type="ORF">G0I08_26570</name>
    <name evidence="25" type="ORF">G0I09_23260</name>
    <name evidence="26" type="ORF">G0I09_26545</name>
    <name evidence="10" type="ORF">G0I11_23600</name>
    <name evidence="11" type="ORF">G0I11_26635</name>
    <name evidence="21" type="ORF">G0I14_23845</name>
    <name evidence="22" type="ORF">G0I14_26530</name>
    <name evidence="29" type="ORF">G0I17_23325</name>
    <name evidence="30" type="ORF">G0I17_26540</name>
    <name evidence="8" type="ORF">G0I19_23415</name>
    <name evidence="9" type="ORF">G0I19_26560</name>
    <name evidence="18" type="ORF">G0I22_25265</name>
    <name evidence="27" type="ORF">G0I26_23945</name>
    <name evidence="28" type="ORF">G0I26_26545</name>
    <name evidence="16" type="ORF">G0I30_23695</name>
    <name evidence="17" type="ORF">G0I30_26540</name>
    <name evidence="31" type="ORF">G0I32_23305</name>
</gene>
<evidence type="ECO:0000313" key="18">
    <source>
        <dbReference type="EMBL" id="HAC8504842.1"/>
    </source>
</evidence>
<evidence type="ECO:0000313" key="28">
    <source>
        <dbReference type="EMBL" id="HAC8609437.1"/>
    </source>
</evidence>
<evidence type="ECO:0000313" key="8">
    <source>
        <dbReference type="EMBL" id="HAC8407829.1"/>
    </source>
</evidence>
<evidence type="ECO:0000313" key="13">
    <source>
        <dbReference type="EMBL" id="HAC8423696.1"/>
    </source>
</evidence>
<dbReference type="EMBL" id="DAAMVM010000040">
    <property type="protein sequence ID" value="HAC8361210.1"/>
    <property type="molecule type" value="Genomic_DNA"/>
</dbReference>